<dbReference type="UniPathway" id="UPA00143"/>
<evidence type="ECO:0000313" key="1">
    <source>
        <dbReference type="EMBL" id="KAF5949805.1"/>
    </source>
</evidence>
<keyword evidence="2" id="KW-1185">Reference proteome</keyword>
<proteinExistence type="predicted"/>
<accession>A0A7J7HB02</accession>
<organism evidence="1 2">
    <name type="scientific">Camellia sinensis</name>
    <name type="common">Tea plant</name>
    <name type="synonym">Thea sinensis</name>
    <dbReference type="NCBI Taxonomy" id="4442"/>
    <lineage>
        <taxon>Eukaryota</taxon>
        <taxon>Viridiplantae</taxon>
        <taxon>Streptophyta</taxon>
        <taxon>Embryophyta</taxon>
        <taxon>Tracheophyta</taxon>
        <taxon>Spermatophyta</taxon>
        <taxon>Magnoliopsida</taxon>
        <taxon>eudicotyledons</taxon>
        <taxon>Gunneridae</taxon>
        <taxon>Pentapetalae</taxon>
        <taxon>asterids</taxon>
        <taxon>Ericales</taxon>
        <taxon>Theaceae</taxon>
        <taxon>Camellia</taxon>
    </lineage>
</organism>
<name>A0A7J7HB02_CAMSI</name>
<protein>
    <submittedName>
        <fullName evidence="1">Uncharacterized protein</fullName>
    </submittedName>
</protein>
<dbReference type="EMBL" id="JACBKZ010000005">
    <property type="protein sequence ID" value="KAF5949805.1"/>
    <property type="molecule type" value="Genomic_DNA"/>
</dbReference>
<dbReference type="GO" id="GO:0016567">
    <property type="term" value="P:protein ubiquitination"/>
    <property type="evidence" value="ECO:0007669"/>
    <property type="project" value="UniProtKB-UniPathway"/>
</dbReference>
<dbReference type="Proteomes" id="UP000593564">
    <property type="component" value="Unassembled WGS sequence"/>
</dbReference>
<reference evidence="1 2" key="2">
    <citation type="submission" date="2020-07" db="EMBL/GenBank/DDBJ databases">
        <title>Genome assembly of wild tea tree DASZ reveals pedigree and selection history of tea varieties.</title>
        <authorList>
            <person name="Zhang W."/>
        </authorList>
    </citation>
    <scope>NUCLEOTIDE SEQUENCE [LARGE SCALE GENOMIC DNA]</scope>
    <source>
        <strain evidence="2">cv. G240</strain>
        <tissue evidence="1">Leaf</tissue>
    </source>
</reference>
<evidence type="ECO:0000313" key="2">
    <source>
        <dbReference type="Proteomes" id="UP000593564"/>
    </source>
</evidence>
<comment type="caution">
    <text evidence="1">The sequence shown here is derived from an EMBL/GenBank/DDBJ whole genome shotgun (WGS) entry which is preliminary data.</text>
</comment>
<dbReference type="AlphaFoldDB" id="A0A7J7HB02"/>
<sequence>MVTLEAMTGQAWSCETVKDILSQDLWIKDLIVFPFDFFKRNSGERNGDDDDGKNRASVLLLEGILDLLPMGEKASKVIHVGFYFSLLSRSLELGLRSEQISKLQDQIALAYLWHKLKIF</sequence>
<reference evidence="2" key="1">
    <citation type="journal article" date="2020" name="Nat. Commun.">
        <title>Genome assembly of wild tea tree DASZ reveals pedigree and selection history of tea varieties.</title>
        <authorList>
            <person name="Zhang W."/>
            <person name="Zhang Y."/>
            <person name="Qiu H."/>
            <person name="Guo Y."/>
            <person name="Wan H."/>
            <person name="Zhang X."/>
            <person name="Scossa F."/>
            <person name="Alseekh S."/>
            <person name="Zhang Q."/>
            <person name="Wang P."/>
            <person name="Xu L."/>
            <person name="Schmidt M.H."/>
            <person name="Jia X."/>
            <person name="Li D."/>
            <person name="Zhu A."/>
            <person name="Guo F."/>
            <person name="Chen W."/>
            <person name="Ni D."/>
            <person name="Usadel B."/>
            <person name="Fernie A.R."/>
            <person name="Wen W."/>
        </authorList>
    </citation>
    <scope>NUCLEOTIDE SEQUENCE [LARGE SCALE GENOMIC DNA]</scope>
    <source>
        <strain evidence="2">cv. G240</strain>
    </source>
</reference>
<gene>
    <name evidence="1" type="ORF">HYC85_011798</name>
</gene>